<comment type="similarity">
    <text evidence="1">Belongs to the transferase hexapeptide repeat family.</text>
</comment>
<dbReference type="CDD" id="cd00067">
    <property type="entry name" value="GAL4"/>
    <property type="match status" value="1"/>
</dbReference>
<evidence type="ECO:0000256" key="2">
    <source>
        <dbReference type="ARBA" id="ARBA00022679"/>
    </source>
</evidence>
<dbReference type="GO" id="GO:0016407">
    <property type="term" value="F:acetyltransferase activity"/>
    <property type="evidence" value="ECO:0007669"/>
    <property type="project" value="InterPro"/>
</dbReference>
<dbReference type="Gene3D" id="2.160.10.10">
    <property type="entry name" value="Hexapeptide repeat proteins"/>
    <property type="match status" value="1"/>
</dbReference>
<dbReference type="GO" id="GO:0008270">
    <property type="term" value="F:zinc ion binding"/>
    <property type="evidence" value="ECO:0007669"/>
    <property type="project" value="InterPro"/>
</dbReference>
<dbReference type="InterPro" id="IPR024688">
    <property type="entry name" value="Mac_dom"/>
</dbReference>
<dbReference type="SUPFAM" id="SSF51161">
    <property type="entry name" value="Trimeric LpxA-like enzymes"/>
    <property type="match status" value="1"/>
</dbReference>
<dbReference type="PANTHER" id="PTHR23416">
    <property type="entry name" value="SIALIC ACID SYNTHASE-RELATED"/>
    <property type="match status" value="1"/>
</dbReference>
<evidence type="ECO:0000313" key="6">
    <source>
        <dbReference type="EMBL" id="KAG7286325.1"/>
    </source>
</evidence>
<dbReference type="GO" id="GO:0008374">
    <property type="term" value="F:O-acyltransferase activity"/>
    <property type="evidence" value="ECO:0007669"/>
    <property type="project" value="TreeGrafter"/>
</dbReference>
<sequence length="618" mass="68799">MAAFTALNGGSPKPAEAVNGTADADRASRQSAGSEPRSGEGHHHSQRDSHRDRERDRERDHERERERDRESRESQKTRPGSNHERLPFPGAATFSDVEPSHKRKRSISDSPRRERLPSPPMRDERVERTERTERSERPERTERSDQYGSHRPRLGSRDERSTPQRDVYRLREGDEARDGGEHWRAQQAREERTSSYEGPYSAGPVSGQSEEPMGEMLRRATSHGDDDQSPDGDDHDHDHAMYSGQYTPEHRRDGVISDPKKRKRNFSNRTKTGCLTCRRRKKKCDEQKPESLSGYTTATSANVFPTPVSAAVSAFSDRTPKEYQRVPPLHDLTRTEPDQPQPPPPPPPQSTTLTHPPFSSMLHGGRTSTPPAPPSAISVSTPSGGAQATAQLALSHTQFPSERQRRQKDEMLNGRPYFPFDKELVLERERCNAACWRFNNSTNPNLGVSPTERARLFRDILHPREGVQLSPTMVSPVTHAGRVGENATVEAPFNCDYGYNIQIGNDVSIGRNCLINDVCEVKIGNRVVISPNVCIYTGTCSTNPHTRKGNRGAQYGKPVIIEDDVWIAANVVILPGVRIGRGSTVGAGSVVTRDVATFSVYMGLKAGHRRGIAYVPAA</sequence>
<feature type="compositionally biased region" description="Basic and acidic residues" evidence="4">
    <location>
        <begin position="106"/>
        <end position="145"/>
    </location>
</feature>
<gene>
    <name evidence="6" type="ORF">NEMBOFW57_008634</name>
</gene>
<dbReference type="EMBL" id="JAHCVI010000004">
    <property type="protein sequence ID" value="KAG7286325.1"/>
    <property type="molecule type" value="Genomic_DNA"/>
</dbReference>
<evidence type="ECO:0000313" key="7">
    <source>
        <dbReference type="Proteomes" id="UP001197093"/>
    </source>
</evidence>
<organism evidence="6 7">
    <name type="scientific">Staphylotrichum longicolle</name>
    <dbReference type="NCBI Taxonomy" id="669026"/>
    <lineage>
        <taxon>Eukaryota</taxon>
        <taxon>Fungi</taxon>
        <taxon>Dikarya</taxon>
        <taxon>Ascomycota</taxon>
        <taxon>Pezizomycotina</taxon>
        <taxon>Sordariomycetes</taxon>
        <taxon>Sordariomycetidae</taxon>
        <taxon>Sordariales</taxon>
        <taxon>Chaetomiaceae</taxon>
        <taxon>Staphylotrichum</taxon>
    </lineage>
</organism>
<dbReference type="PROSITE" id="PS00101">
    <property type="entry name" value="HEXAPEP_TRANSFERASES"/>
    <property type="match status" value="1"/>
</dbReference>
<feature type="compositionally biased region" description="Basic and acidic residues" evidence="4">
    <location>
        <begin position="248"/>
        <end position="259"/>
    </location>
</feature>
<dbReference type="InterPro" id="IPR051159">
    <property type="entry name" value="Hexapeptide_acetyltransf"/>
</dbReference>
<keyword evidence="2" id="KW-0808">Transferase</keyword>
<evidence type="ECO:0000256" key="3">
    <source>
        <dbReference type="ARBA" id="ARBA00023242"/>
    </source>
</evidence>
<dbReference type="GO" id="GO:0000981">
    <property type="term" value="F:DNA-binding transcription factor activity, RNA polymerase II-specific"/>
    <property type="evidence" value="ECO:0007669"/>
    <property type="project" value="InterPro"/>
</dbReference>
<dbReference type="CDD" id="cd03357">
    <property type="entry name" value="LbH_MAT_GAT"/>
    <property type="match status" value="1"/>
</dbReference>
<evidence type="ECO:0000256" key="4">
    <source>
        <dbReference type="SAM" id="MobiDB-lite"/>
    </source>
</evidence>
<proteinExistence type="inferred from homology"/>
<dbReference type="Proteomes" id="UP001197093">
    <property type="component" value="Unassembled WGS sequence"/>
</dbReference>
<evidence type="ECO:0000256" key="1">
    <source>
        <dbReference type="ARBA" id="ARBA00007274"/>
    </source>
</evidence>
<feature type="compositionally biased region" description="Pro residues" evidence="4">
    <location>
        <begin position="339"/>
        <end position="349"/>
    </location>
</feature>
<feature type="compositionally biased region" description="Basic and acidic residues" evidence="4">
    <location>
        <begin position="155"/>
        <end position="194"/>
    </location>
</feature>
<feature type="region of interest" description="Disordered" evidence="4">
    <location>
        <begin position="1"/>
        <end position="390"/>
    </location>
</feature>
<feature type="compositionally biased region" description="Basic and acidic residues" evidence="4">
    <location>
        <begin position="37"/>
        <end position="86"/>
    </location>
</feature>
<keyword evidence="3" id="KW-0539">Nucleus</keyword>
<name>A0AAD4ESD5_9PEZI</name>
<reference evidence="6" key="1">
    <citation type="submission" date="2023-02" db="EMBL/GenBank/DDBJ databases">
        <authorList>
            <person name="Palmer J.M."/>
        </authorList>
    </citation>
    <scope>NUCLEOTIDE SEQUENCE</scope>
    <source>
        <strain evidence="6">FW57</strain>
    </source>
</reference>
<keyword evidence="7" id="KW-1185">Reference proteome</keyword>
<protein>
    <recommendedName>
        <fullName evidence="5">Maltose/galactoside acetyltransferase domain-containing protein</fullName>
    </recommendedName>
</protein>
<feature type="domain" description="Maltose/galactoside acetyltransferase" evidence="5">
    <location>
        <begin position="408"/>
        <end position="466"/>
    </location>
</feature>
<dbReference type="InterPro" id="IPR001138">
    <property type="entry name" value="Zn2Cys6_DnaBD"/>
</dbReference>
<dbReference type="Pfam" id="PF00132">
    <property type="entry name" value="Hexapep"/>
    <property type="match status" value="1"/>
</dbReference>
<dbReference type="SMART" id="SM01266">
    <property type="entry name" value="Mac"/>
    <property type="match status" value="1"/>
</dbReference>
<dbReference type="Pfam" id="PF12464">
    <property type="entry name" value="Mac"/>
    <property type="match status" value="1"/>
</dbReference>
<dbReference type="InterPro" id="IPR018357">
    <property type="entry name" value="Hexapep_transf_CS"/>
</dbReference>
<dbReference type="InterPro" id="IPR001451">
    <property type="entry name" value="Hexapep"/>
</dbReference>
<evidence type="ECO:0000259" key="5">
    <source>
        <dbReference type="SMART" id="SM01266"/>
    </source>
</evidence>
<dbReference type="PANTHER" id="PTHR23416:SF76">
    <property type="entry name" value="ZN(II)2CYS6 TRANSCRIPTION FACTOR (EUROFUNG)"/>
    <property type="match status" value="1"/>
</dbReference>
<feature type="compositionally biased region" description="Polar residues" evidence="4">
    <location>
        <begin position="293"/>
        <end position="303"/>
    </location>
</feature>
<accession>A0AAD4ESD5</accession>
<dbReference type="AlphaFoldDB" id="A0AAD4ESD5"/>
<feature type="compositionally biased region" description="Basic and acidic residues" evidence="4">
    <location>
        <begin position="216"/>
        <end position="240"/>
    </location>
</feature>
<dbReference type="InterPro" id="IPR036864">
    <property type="entry name" value="Zn2-C6_fun-type_DNA-bd_sf"/>
</dbReference>
<dbReference type="SUPFAM" id="SSF57701">
    <property type="entry name" value="Zn2/Cys6 DNA-binding domain"/>
    <property type="match status" value="1"/>
</dbReference>
<comment type="caution">
    <text evidence="6">The sequence shown here is derived from an EMBL/GenBank/DDBJ whole genome shotgun (WGS) entry which is preliminary data.</text>
</comment>
<dbReference type="InterPro" id="IPR011004">
    <property type="entry name" value="Trimer_LpxA-like_sf"/>
</dbReference>